<dbReference type="Gene3D" id="3.90.1170.30">
    <property type="entry name" value="Pyrimidine nucleoside phosphorylase-like, C-terminal domain"/>
    <property type="match status" value="1"/>
</dbReference>
<sequence length="517" mass="54984">MYLVNDTTTQACPTLAAPAVRVRRLGIDTHQEPIIYMRRDCPVCRSEGFEAQSRINITVGERTIIATLNVVEPALFPDELLSLDEAGLSEAAWKLLEPREGAHAELSHPRPLESLSHIRAKIYGKTLSAEQMHAIMRDMVHGRFADVHLAGFLAACAGDRMTNGEIVALTQSMVDVGEQLSWNADVVVDKHCVGGLPGNRTTPLVVSIVAAYGLTIPKTSSRAITSPAGTADAMATLTDVDLDIADIRRVVQREGGCIAWGGAMRLSPVDDILIRVERALDIDSEGQLVASVLSKKIAAGSTHVIIDMPVGPTAKVRSPIAAQKLARMFEAVAEPMGLNLKVVTTDGSQPIGHGIGPALEARDVLAVLQGQPDAPADLHGRAVKLAAEIFELSGKVAEGQGAELARQILDDGRAWAKFQAICEAQGGLHEPPVAAHQHDVVAERAGTVVAVDNRRLARAAKLAGAPEDPAAGLEFHARLGTRVAKGEPLFTLHAESPGELDYALAYVAEHDGIITLE</sequence>
<proteinExistence type="inferred from homology"/>
<dbReference type="GO" id="GO:0006213">
    <property type="term" value="P:pyrimidine nucleoside metabolic process"/>
    <property type="evidence" value="ECO:0007669"/>
    <property type="project" value="InterPro"/>
</dbReference>
<dbReference type="InterPro" id="IPR036566">
    <property type="entry name" value="PYNP-like_C_sf"/>
</dbReference>
<dbReference type="InterPro" id="IPR000053">
    <property type="entry name" value="Thymidine/pyrmidine_PPase"/>
</dbReference>
<dbReference type="NCBIfam" id="TIGR02645">
    <property type="entry name" value="ARCH_P_rylase"/>
    <property type="match status" value="1"/>
</dbReference>
<keyword evidence="2" id="KW-0808">Transferase</keyword>
<dbReference type="PANTHER" id="PTHR10515">
    <property type="entry name" value="THYMIDINE PHOSPHORYLASE"/>
    <property type="match status" value="1"/>
</dbReference>
<dbReference type="NCBIfam" id="NF003338">
    <property type="entry name" value="PRK04350.1"/>
    <property type="match status" value="1"/>
</dbReference>
<dbReference type="Gene3D" id="3.40.1030.10">
    <property type="entry name" value="Nucleoside phosphorylase/phosphoribosyltransferase catalytic domain"/>
    <property type="match status" value="1"/>
</dbReference>
<dbReference type="Gene3D" id="1.20.970.50">
    <property type="match status" value="1"/>
</dbReference>
<dbReference type="Pfam" id="PF07831">
    <property type="entry name" value="PYNP_C"/>
    <property type="match status" value="1"/>
</dbReference>
<keyword evidence="1" id="KW-0328">Glycosyltransferase</keyword>
<protein>
    <submittedName>
        <fullName evidence="4">Thymidine phosphorylase family protein</fullName>
    </submittedName>
</protein>
<gene>
    <name evidence="4" type="ORF">FIV42_05135</name>
</gene>
<dbReference type="OrthoDB" id="341217at2"/>
<dbReference type="InterPro" id="IPR013466">
    <property type="entry name" value="Thymidine/AMP_Pase"/>
</dbReference>
<evidence type="ECO:0000256" key="2">
    <source>
        <dbReference type="ARBA" id="ARBA00022679"/>
    </source>
</evidence>
<dbReference type="Proteomes" id="UP000315995">
    <property type="component" value="Chromosome"/>
</dbReference>
<keyword evidence="5" id="KW-1185">Reference proteome</keyword>
<dbReference type="InterPro" id="IPR013102">
    <property type="entry name" value="PYNP_C"/>
</dbReference>
<dbReference type="InterPro" id="IPR000312">
    <property type="entry name" value="Glycosyl_Trfase_fam3"/>
</dbReference>
<evidence type="ECO:0000313" key="4">
    <source>
        <dbReference type="EMBL" id="QDG54836.1"/>
    </source>
</evidence>
<dbReference type="EMBL" id="CP041186">
    <property type="protein sequence ID" value="QDG54836.1"/>
    <property type="molecule type" value="Genomic_DNA"/>
</dbReference>
<dbReference type="GO" id="GO:0016763">
    <property type="term" value="F:pentosyltransferase activity"/>
    <property type="evidence" value="ECO:0007669"/>
    <property type="project" value="InterPro"/>
</dbReference>
<evidence type="ECO:0000259" key="3">
    <source>
        <dbReference type="SMART" id="SM00941"/>
    </source>
</evidence>
<dbReference type="GO" id="GO:0004645">
    <property type="term" value="F:1,4-alpha-oligoglucan phosphorylase activity"/>
    <property type="evidence" value="ECO:0007669"/>
    <property type="project" value="InterPro"/>
</dbReference>
<organism evidence="4 5">
    <name type="scientific">Persicimonas caeni</name>
    <dbReference type="NCBI Taxonomy" id="2292766"/>
    <lineage>
        <taxon>Bacteria</taxon>
        <taxon>Deltaproteobacteria</taxon>
        <taxon>Bradymonadales</taxon>
        <taxon>Bradymonadaceae</taxon>
        <taxon>Persicimonas</taxon>
    </lineage>
</organism>
<dbReference type="GO" id="GO:0005829">
    <property type="term" value="C:cytosol"/>
    <property type="evidence" value="ECO:0007669"/>
    <property type="project" value="TreeGrafter"/>
</dbReference>
<dbReference type="SUPFAM" id="SSF54680">
    <property type="entry name" value="Pyrimidine nucleoside phosphorylase C-terminal domain"/>
    <property type="match status" value="1"/>
</dbReference>
<dbReference type="InterPro" id="IPR036320">
    <property type="entry name" value="Glycosyl_Trfase_fam3_N_dom_sf"/>
</dbReference>
<dbReference type="InterPro" id="IPR028579">
    <property type="entry name" value="Thym_Pase_Put"/>
</dbReference>
<dbReference type="SMART" id="SM00941">
    <property type="entry name" value="PYNP_C"/>
    <property type="match status" value="1"/>
</dbReference>
<name>A0A4Y6Q2Q6_PERCE</name>
<dbReference type="InterPro" id="IPR017459">
    <property type="entry name" value="Glycosyl_Trfase_fam3_N_dom"/>
</dbReference>
<reference evidence="4 5" key="1">
    <citation type="submission" date="2019-06" db="EMBL/GenBank/DDBJ databases">
        <title>Persicimonas caeni gen. nov., sp. nov., a predatory bacterium isolated from solar saltern.</title>
        <authorList>
            <person name="Wang S."/>
        </authorList>
    </citation>
    <scope>NUCLEOTIDE SEQUENCE [LARGE SCALE GENOMIC DNA]</scope>
    <source>
        <strain evidence="4 5">YN101</strain>
    </source>
</reference>
<dbReference type="InterPro" id="IPR035902">
    <property type="entry name" value="Nuc_phospho_transferase"/>
</dbReference>
<dbReference type="Pfam" id="PF02885">
    <property type="entry name" value="Glycos_trans_3N"/>
    <property type="match status" value="1"/>
</dbReference>
<dbReference type="AlphaFoldDB" id="A0A4Y6Q2Q6"/>
<dbReference type="SUPFAM" id="SSF47648">
    <property type="entry name" value="Nucleoside phosphorylase/phosphoribosyltransferase N-terminal domain"/>
    <property type="match status" value="1"/>
</dbReference>
<dbReference type="SUPFAM" id="SSF52418">
    <property type="entry name" value="Nucleoside phosphorylase/phosphoribosyltransferase catalytic domain"/>
    <property type="match status" value="1"/>
</dbReference>
<feature type="domain" description="Pyrimidine nucleoside phosphorylase C-terminal" evidence="3">
    <location>
        <begin position="447"/>
        <end position="514"/>
    </location>
</feature>
<evidence type="ECO:0000256" key="1">
    <source>
        <dbReference type="ARBA" id="ARBA00022676"/>
    </source>
</evidence>
<dbReference type="PANTHER" id="PTHR10515:SF0">
    <property type="entry name" value="THYMIDINE PHOSPHORYLASE"/>
    <property type="match status" value="1"/>
</dbReference>
<evidence type="ECO:0000313" key="5">
    <source>
        <dbReference type="Proteomes" id="UP000315995"/>
    </source>
</evidence>
<accession>A0A4Y6Q2Q6</accession>
<dbReference type="GO" id="GO:0006206">
    <property type="term" value="P:pyrimidine nucleobase metabolic process"/>
    <property type="evidence" value="ECO:0007669"/>
    <property type="project" value="InterPro"/>
</dbReference>
<dbReference type="Pfam" id="PF00591">
    <property type="entry name" value="Glycos_transf_3"/>
    <property type="match status" value="1"/>
</dbReference>
<dbReference type="HAMAP" id="MF_00703">
    <property type="entry name" value="Thymid_phosp_2"/>
    <property type="match status" value="1"/>
</dbReference>
<accession>A0A5B8YG35</accession>